<name>A0ABQ9A0W1_9ROSI</name>
<evidence type="ECO:0000256" key="1">
    <source>
        <dbReference type="SAM" id="Phobius"/>
    </source>
</evidence>
<evidence type="ECO:0000313" key="2">
    <source>
        <dbReference type="EMBL" id="KAJ6321587.1"/>
    </source>
</evidence>
<proteinExistence type="predicted"/>
<organism evidence="2 3">
    <name type="scientific">Salix suchowensis</name>
    <dbReference type="NCBI Taxonomy" id="1278906"/>
    <lineage>
        <taxon>Eukaryota</taxon>
        <taxon>Viridiplantae</taxon>
        <taxon>Streptophyta</taxon>
        <taxon>Embryophyta</taxon>
        <taxon>Tracheophyta</taxon>
        <taxon>Spermatophyta</taxon>
        <taxon>Magnoliopsida</taxon>
        <taxon>eudicotyledons</taxon>
        <taxon>Gunneridae</taxon>
        <taxon>Pentapetalae</taxon>
        <taxon>rosids</taxon>
        <taxon>fabids</taxon>
        <taxon>Malpighiales</taxon>
        <taxon>Salicaceae</taxon>
        <taxon>Saliceae</taxon>
        <taxon>Salix</taxon>
    </lineage>
</organism>
<keyword evidence="1" id="KW-0472">Membrane</keyword>
<comment type="caution">
    <text evidence="2">The sequence shown here is derived from an EMBL/GenBank/DDBJ whole genome shotgun (WGS) entry which is preliminary data.</text>
</comment>
<keyword evidence="3" id="KW-1185">Reference proteome</keyword>
<dbReference type="EMBL" id="JAPFFI010000023">
    <property type="protein sequence ID" value="KAJ6321587.1"/>
    <property type="molecule type" value="Genomic_DNA"/>
</dbReference>
<feature type="transmembrane region" description="Helical" evidence="1">
    <location>
        <begin position="33"/>
        <end position="52"/>
    </location>
</feature>
<accession>A0ABQ9A0W1</accession>
<keyword evidence="1" id="KW-1133">Transmembrane helix</keyword>
<gene>
    <name evidence="2" type="ORF">OIU77_011620</name>
</gene>
<protein>
    <submittedName>
        <fullName evidence="2">Uncharacterized protein</fullName>
    </submittedName>
</protein>
<keyword evidence="1" id="KW-0812">Transmembrane</keyword>
<reference evidence="2" key="1">
    <citation type="submission" date="2022-10" db="EMBL/GenBank/DDBJ databases">
        <authorList>
            <person name="Hyden B.L."/>
            <person name="Feng K."/>
            <person name="Yates T."/>
            <person name="Jawdy S."/>
            <person name="Smart L.B."/>
            <person name="Muchero W."/>
        </authorList>
    </citation>
    <scope>NUCLEOTIDE SEQUENCE</scope>
    <source>
        <tissue evidence="2">Shoot tip</tissue>
    </source>
</reference>
<dbReference type="Proteomes" id="UP001141253">
    <property type="component" value="Chromosome 8"/>
</dbReference>
<sequence>MPSSVGMFFCWFSFGSQIKSSLKKIFYLYIKDFVVNIVLLPFLYCDLVAIFLR</sequence>
<evidence type="ECO:0000313" key="3">
    <source>
        <dbReference type="Proteomes" id="UP001141253"/>
    </source>
</evidence>
<reference evidence="2" key="2">
    <citation type="journal article" date="2023" name="Int. J. Mol. Sci.">
        <title>De Novo Assembly and Annotation of 11 Diverse Shrub Willow (Salix) Genomes Reveals Novel Gene Organization in Sex-Linked Regions.</title>
        <authorList>
            <person name="Hyden B."/>
            <person name="Feng K."/>
            <person name="Yates T.B."/>
            <person name="Jawdy S."/>
            <person name="Cereghino C."/>
            <person name="Smart L.B."/>
            <person name="Muchero W."/>
        </authorList>
    </citation>
    <scope>NUCLEOTIDE SEQUENCE</scope>
    <source>
        <tissue evidence="2">Shoot tip</tissue>
    </source>
</reference>